<accession>A0A4C1VW87</accession>
<sequence length="79" mass="8766">MLKECAVLCIISSMIWTIEAFKVLLMFPLPAPSHGILGNGYVEHLLNAGHEVVLFRRNFGASDQKTTTCNLDSPLLMFT</sequence>
<dbReference type="AlphaFoldDB" id="A0A4C1VW87"/>
<gene>
    <name evidence="1" type="ORF">EVAR_25789_1</name>
</gene>
<protein>
    <recommendedName>
        <fullName evidence="3">Ecdysteroid UDP-glucosyltransferase</fullName>
    </recommendedName>
</protein>
<dbReference type="EMBL" id="BGZK01000413">
    <property type="protein sequence ID" value="GBP42164.1"/>
    <property type="molecule type" value="Genomic_DNA"/>
</dbReference>
<keyword evidence="2" id="KW-1185">Reference proteome</keyword>
<proteinExistence type="predicted"/>
<evidence type="ECO:0000313" key="1">
    <source>
        <dbReference type="EMBL" id="GBP42164.1"/>
    </source>
</evidence>
<organism evidence="1 2">
    <name type="scientific">Eumeta variegata</name>
    <name type="common">Bagworm moth</name>
    <name type="synonym">Eumeta japonica</name>
    <dbReference type="NCBI Taxonomy" id="151549"/>
    <lineage>
        <taxon>Eukaryota</taxon>
        <taxon>Metazoa</taxon>
        <taxon>Ecdysozoa</taxon>
        <taxon>Arthropoda</taxon>
        <taxon>Hexapoda</taxon>
        <taxon>Insecta</taxon>
        <taxon>Pterygota</taxon>
        <taxon>Neoptera</taxon>
        <taxon>Endopterygota</taxon>
        <taxon>Lepidoptera</taxon>
        <taxon>Glossata</taxon>
        <taxon>Ditrysia</taxon>
        <taxon>Tineoidea</taxon>
        <taxon>Psychidae</taxon>
        <taxon>Oiketicinae</taxon>
        <taxon>Eumeta</taxon>
    </lineage>
</organism>
<name>A0A4C1VW87_EUMVA</name>
<reference evidence="1 2" key="1">
    <citation type="journal article" date="2019" name="Commun. Biol.">
        <title>The bagworm genome reveals a unique fibroin gene that provides high tensile strength.</title>
        <authorList>
            <person name="Kono N."/>
            <person name="Nakamura H."/>
            <person name="Ohtoshi R."/>
            <person name="Tomita M."/>
            <person name="Numata K."/>
            <person name="Arakawa K."/>
        </authorList>
    </citation>
    <scope>NUCLEOTIDE SEQUENCE [LARGE SCALE GENOMIC DNA]</scope>
</reference>
<dbReference type="Proteomes" id="UP000299102">
    <property type="component" value="Unassembled WGS sequence"/>
</dbReference>
<evidence type="ECO:0008006" key="3">
    <source>
        <dbReference type="Google" id="ProtNLM"/>
    </source>
</evidence>
<dbReference type="OrthoDB" id="5835829at2759"/>
<evidence type="ECO:0000313" key="2">
    <source>
        <dbReference type="Proteomes" id="UP000299102"/>
    </source>
</evidence>
<comment type="caution">
    <text evidence="1">The sequence shown here is derived from an EMBL/GenBank/DDBJ whole genome shotgun (WGS) entry which is preliminary data.</text>
</comment>